<organism evidence="1 2">
    <name type="scientific">Actinokineospora globicatena</name>
    <dbReference type="NCBI Taxonomy" id="103729"/>
    <lineage>
        <taxon>Bacteria</taxon>
        <taxon>Bacillati</taxon>
        <taxon>Actinomycetota</taxon>
        <taxon>Actinomycetes</taxon>
        <taxon>Pseudonocardiales</taxon>
        <taxon>Pseudonocardiaceae</taxon>
        <taxon>Actinokineospora</taxon>
    </lineage>
</organism>
<evidence type="ECO:0008006" key="3">
    <source>
        <dbReference type="Google" id="ProtNLM"/>
    </source>
</evidence>
<evidence type="ECO:0000313" key="2">
    <source>
        <dbReference type="Proteomes" id="UP001165042"/>
    </source>
</evidence>
<comment type="caution">
    <text evidence="1">The sequence shown here is derived from an EMBL/GenBank/DDBJ whole genome shotgun (WGS) entry which is preliminary data.</text>
</comment>
<reference evidence="1" key="1">
    <citation type="submission" date="2023-02" db="EMBL/GenBank/DDBJ databases">
        <title>Actinokineospora globicatena NBRC 15670.</title>
        <authorList>
            <person name="Ichikawa N."/>
            <person name="Sato H."/>
            <person name="Tonouchi N."/>
        </authorList>
    </citation>
    <scope>NUCLEOTIDE SEQUENCE</scope>
    <source>
        <strain evidence="1">NBRC 15670</strain>
    </source>
</reference>
<dbReference type="Proteomes" id="UP001165042">
    <property type="component" value="Unassembled WGS sequence"/>
</dbReference>
<protein>
    <recommendedName>
        <fullName evidence="3">Excreted virulence factor EspC, type VII ESX diderm</fullName>
    </recommendedName>
</protein>
<sequence length="130" mass="13683">MIVTGASVGVGITREWRMDEHELVELISGQLGGGFAVDPGALARYGRAADARAEGLRRVGRGLAVVDGTGFGWIGRESGFADAVRDCAVALRERVADVADDVERLGIAVAKAGAEHVRQDRDTAAGLRRL</sequence>
<keyword evidence="2" id="KW-1185">Reference proteome</keyword>
<dbReference type="EMBL" id="BSSD01000003">
    <property type="protein sequence ID" value="GLW91576.1"/>
    <property type="molecule type" value="Genomic_DNA"/>
</dbReference>
<dbReference type="AlphaFoldDB" id="A0A9W6QI86"/>
<name>A0A9W6QI86_9PSEU</name>
<accession>A0A9W6QI86</accession>
<proteinExistence type="predicted"/>
<evidence type="ECO:0000313" key="1">
    <source>
        <dbReference type="EMBL" id="GLW91576.1"/>
    </source>
</evidence>
<gene>
    <name evidence="1" type="ORF">Aglo03_23920</name>
</gene>